<feature type="domain" description="UBC core" evidence="16">
    <location>
        <begin position="611"/>
        <end position="757"/>
    </location>
</feature>
<evidence type="ECO:0000256" key="10">
    <source>
        <dbReference type="ARBA" id="ARBA00022989"/>
    </source>
</evidence>
<dbReference type="InParanoid" id="A0A5E4E8Y6"/>
<keyword evidence="9" id="KW-0067">ATP-binding</keyword>
<evidence type="ECO:0000256" key="5">
    <source>
        <dbReference type="ARBA" id="ARBA00022692"/>
    </source>
</evidence>
<dbReference type="Gramene" id="VVA12263">
    <property type="protein sequence ID" value="VVA12263"/>
    <property type="gene ID" value="Prudul26B027286"/>
</dbReference>
<feature type="transmembrane region" description="Helical" evidence="15">
    <location>
        <begin position="149"/>
        <end position="170"/>
    </location>
</feature>
<dbReference type="GO" id="GO:0005524">
    <property type="term" value="F:ATP binding"/>
    <property type="evidence" value="ECO:0007669"/>
    <property type="project" value="UniProtKB-KW"/>
</dbReference>
<evidence type="ECO:0000256" key="1">
    <source>
        <dbReference type="ARBA" id="ARBA00004141"/>
    </source>
</evidence>
<keyword evidence="4" id="KW-0808">Transferase</keyword>
<evidence type="ECO:0000313" key="18">
    <source>
        <dbReference type="Proteomes" id="UP000327085"/>
    </source>
</evidence>
<feature type="transmembrane region" description="Helical" evidence="15">
    <location>
        <begin position="61"/>
        <end position="79"/>
    </location>
</feature>
<keyword evidence="10 15" id="KW-1133">Transmembrane helix</keyword>
<dbReference type="EMBL" id="CABIKO010000005">
    <property type="protein sequence ID" value="VVA12263.1"/>
    <property type="molecule type" value="Genomic_DNA"/>
</dbReference>
<dbReference type="SMART" id="SM00212">
    <property type="entry name" value="UBCc"/>
    <property type="match status" value="1"/>
</dbReference>
<evidence type="ECO:0000256" key="15">
    <source>
        <dbReference type="SAM" id="Phobius"/>
    </source>
</evidence>
<accession>A0A5E4E8Y6</accession>
<keyword evidence="5 15" id="KW-0812">Transmembrane</keyword>
<feature type="transmembrane region" description="Helical" evidence="15">
    <location>
        <begin position="397"/>
        <end position="420"/>
    </location>
</feature>
<evidence type="ECO:0000256" key="4">
    <source>
        <dbReference type="ARBA" id="ARBA00022679"/>
    </source>
</evidence>
<dbReference type="InterPro" id="IPR023313">
    <property type="entry name" value="UBQ-conjugating_AS"/>
</dbReference>
<dbReference type="InterPro" id="IPR000608">
    <property type="entry name" value="UBC"/>
</dbReference>
<dbReference type="OMA" id="KMRRWKQ"/>
<dbReference type="SUPFAM" id="SSF54495">
    <property type="entry name" value="UBC-like"/>
    <property type="match status" value="1"/>
</dbReference>
<evidence type="ECO:0000256" key="12">
    <source>
        <dbReference type="ARBA" id="ARBA00023265"/>
    </source>
</evidence>
<dbReference type="PROSITE" id="PS50127">
    <property type="entry name" value="UBC_2"/>
    <property type="match status" value="1"/>
</dbReference>
<sequence>MDELSKERTLAETPTWAVAVVCFVLLAVSIFIERIIHLIGKWLTSKHKRALVEALEKIKSELMLLGFLSLLLTVLQGRISDICIPKSIGASWHPCSKEAESKSENKGRKLLDFSDPDFSYRRRLAVKGYDYCSEQGKVAFVSAYGIHQLHIFIFVLAVFHVLYCILTLTLGRYKMRTWKVWEKETKSIEHQHHNDPERFRFARDTSFGQRHLKFRSPLTLWIVSFFRQLFQSVTRVDYLTLRHGFIMAHLAPDSETTFDFRKYISRSLEEDFKVVVEISPIIWFSAVLFLLSNTYGWYSYFWLPFIPLVIILMVGTKLQVIISMMGLRIQERGDVVKGAPLVQPGDHLFWFGSPRFMLFLIHFVLFQNAFQLAFLAWSTCEFGIDSCFHQRTEDIVIRISMGVITQFLCSYVTLPLYALVTQMGSTMKRTVFNEEVAQALKSWHNKAKKNTKLSHHSHSNTPFSSTPGTPSHGVCTSPIHLLHKHNNRSDADGYYVSPRASNLELSQRETEGSSHSLNNNNAGLSDPEEIRELDQEPTSTTQLPPARPGIETVKLNSNRRSERRLITVSMEVRPNPTADNSSVAQPQRQRQTPATTQKKPPASPIPVDTTSVSQRLQKELMSLMMSGGDLGVSAFPEGESIFTWLGTIEGGKGTMYEGLSYKLSLRFPLDYPFKPPQVKFETMCFHPNVDQFGNICLDILQDKWSSAYDCRTILLSIQSLLGEPNPESPLNSYAAALWNNKEDYRKMVHKQYFAGESLES</sequence>
<dbReference type="GO" id="GO:0061631">
    <property type="term" value="F:ubiquitin conjugating enzyme activity"/>
    <property type="evidence" value="ECO:0007669"/>
    <property type="project" value="UniProtKB-EC"/>
</dbReference>
<comment type="similarity">
    <text evidence="2">Belongs to the MLO family.</text>
</comment>
<dbReference type="PANTHER" id="PTHR31942">
    <property type="entry name" value="MLO-LIKE PROTEIN 1"/>
    <property type="match status" value="1"/>
</dbReference>
<feature type="compositionally biased region" description="Polar residues" evidence="14">
    <location>
        <begin position="459"/>
        <end position="469"/>
    </location>
</feature>
<dbReference type="PANTHER" id="PTHR31942:SF84">
    <property type="entry name" value="MLO-LIKE PROTEIN 12"/>
    <property type="match status" value="1"/>
</dbReference>
<feature type="active site" description="Glycyl thioester intermediate" evidence="13">
    <location>
        <position position="696"/>
    </location>
</feature>
<dbReference type="AlphaFoldDB" id="A0A5E4E8Y6"/>
<dbReference type="InterPro" id="IPR004326">
    <property type="entry name" value="Mlo"/>
</dbReference>
<dbReference type="Pfam" id="PF03094">
    <property type="entry name" value="Mlo"/>
    <property type="match status" value="1"/>
</dbReference>
<dbReference type="GO" id="GO:0016020">
    <property type="term" value="C:membrane"/>
    <property type="evidence" value="ECO:0007669"/>
    <property type="project" value="UniProtKB-SubCell"/>
</dbReference>
<dbReference type="PROSITE" id="PS00183">
    <property type="entry name" value="UBC_1"/>
    <property type="match status" value="1"/>
</dbReference>
<feature type="compositionally biased region" description="Low complexity" evidence="14">
    <location>
        <begin position="584"/>
        <end position="600"/>
    </location>
</feature>
<dbReference type="CDD" id="cd23791">
    <property type="entry name" value="UBCc_UBE2C"/>
    <property type="match status" value="1"/>
</dbReference>
<name>A0A5E4E8Y6_PRUDU</name>
<evidence type="ECO:0000259" key="16">
    <source>
        <dbReference type="PROSITE" id="PS50127"/>
    </source>
</evidence>
<proteinExistence type="inferred from homology"/>
<evidence type="ECO:0000256" key="13">
    <source>
        <dbReference type="PROSITE-ProRule" id="PRU10133"/>
    </source>
</evidence>
<organism evidence="17 18">
    <name type="scientific">Prunus dulcis</name>
    <name type="common">Almond</name>
    <name type="synonym">Amygdalus dulcis</name>
    <dbReference type="NCBI Taxonomy" id="3755"/>
    <lineage>
        <taxon>Eukaryota</taxon>
        <taxon>Viridiplantae</taxon>
        <taxon>Streptophyta</taxon>
        <taxon>Embryophyta</taxon>
        <taxon>Tracheophyta</taxon>
        <taxon>Spermatophyta</taxon>
        <taxon>Magnoliopsida</taxon>
        <taxon>eudicotyledons</taxon>
        <taxon>Gunneridae</taxon>
        <taxon>Pentapetalae</taxon>
        <taxon>rosids</taxon>
        <taxon>fabids</taxon>
        <taxon>Rosales</taxon>
        <taxon>Rosaceae</taxon>
        <taxon>Amygdaloideae</taxon>
        <taxon>Amygdaleae</taxon>
        <taxon>Prunus</taxon>
    </lineage>
</organism>
<keyword evidence="8" id="KW-0611">Plant defense</keyword>
<evidence type="ECO:0000256" key="11">
    <source>
        <dbReference type="ARBA" id="ARBA00023136"/>
    </source>
</evidence>
<evidence type="ECO:0000313" key="17">
    <source>
        <dbReference type="EMBL" id="VVA12263.1"/>
    </source>
</evidence>
<gene>
    <name evidence="17" type="ORF">ALMOND_2B027286</name>
</gene>
<dbReference type="EC" id="2.3.2.23" evidence="3"/>
<evidence type="ECO:0000256" key="2">
    <source>
        <dbReference type="ARBA" id="ARBA00006574"/>
    </source>
</evidence>
<dbReference type="Gene3D" id="3.10.110.10">
    <property type="entry name" value="Ubiquitin Conjugating Enzyme"/>
    <property type="match status" value="1"/>
</dbReference>
<feature type="region of interest" description="Disordered" evidence="14">
    <location>
        <begin position="450"/>
        <end position="477"/>
    </location>
</feature>
<dbReference type="GO" id="GO:0006952">
    <property type="term" value="P:defense response"/>
    <property type="evidence" value="ECO:0007669"/>
    <property type="project" value="UniProtKB-KW"/>
</dbReference>
<evidence type="ECO:0000256" key="6">
    <source>
        <dbReference type="ARBA" id="ARBA00022741"/>
    </source>
</evidence>
<evidence type="ECO:0000256" key="14">
    <source>
        <dbReference type="SAM" id="MobiDB-lite"/>
    </source>
</evidence>
<feature type="transmembrane region" description="Helical" evidence="15">
    <location>
        <begin position="297"/>
        <end position="315"/>
    </location>
</feature>
<feature type="compositionally biased region" description="Polar residues" evidence="14">
    <location>
        <begin position="513"/>
        <end position="523"/>
    </location>
</feature>
<comment type="subcellular location">
    <subcellularLocation>
        <location evidence="1">Membrane</location>
        <topology evidence="1">Multi-pass membrane protein</topology>
    </subcellularLocation>
</comment>
<keyword evidence="6" id="KW-0547">Nucleotide-binding</keyword>
<evidence type="ECO:0000256" key="8">
    <source>
        <dbReference type="ARBA" id="ARBA00022821"/>
    </source>
</evidence>
<feature type="transmembrane region" description="Helical" evidence="15">
    <location>
        <begin position="16"/>
        <end position="40"/>
    </location>
</feature>
<dbReference type="InterPro" id="IPR016135">
    <property type="entry name" value="UBQ-conjugating_enzyme/RWD"/>
</dbReference>
<evidence type="ECO:0000256" key="7">
    <source>
        <dbReference type="ARBA" id="ARBA00022786"/>
    </source>
</evidence>
<evidence type="ECO:0000256" key="9">
    <source>
        <dbReference type="ARBA" id="ARBA00022840"/>
    </source>
</evidence>
<keyword evidence="12" id="KW-0568">Pathogenesis-related protein</keyword>
<keyword evidence="11 15" id="KW-0472">Membrane</keyword>
<evidence type="ECO:0000256" key="3">
    <source>
        <dbReference type="ARBA" id="ARBA00012486"/>
    </source>
</evidence>
<keyword evidence="7" id="KW-0833">Ubl conjugation pathway</keyword>
<protein>
    <recommendedName>
        <fullName evidence="3">E2 ubiquitin-conjugating enzyme</fullName>
        <ecNumber evidence="3">2.3.2.23</ecNumber>
    </recommendedName>
</protein>
<dbReference type="Proteomes" id="UP000327085">
    <property type="component" value="Chromosome 2"/>
</dbReference>
<feature type="region of interest" description="Disordered" evidence="14">
    <location>
        <begin position="503"/>
        <end position="610"/>
    </location>
</feature>
<feature type="transmembrane region" description="Helical" evidence="15">
    <location>
        <begin position="356"/>
        <end position="377"/>
    </location>
</feature>
<reference evidence="18" key="1">
    <citation type="journal article" date="2020" name="Plant J.">
        <title>Transposons played a major role in the diversification between the closely related almond and peach genomes: results from the almond genome sequence.</title>
        <authorList>
            <person name="Alioto T."/>
            <person name="Alexiou K.G."/>
            <person name="Bardil A."/>
            <person name="Barteri F."/>
            <person name="Castanera R."/>
            <person name="Cruz F."/>
            <person name="Dhingra A."/>
            <person name="Duval H."/>
            <person name="Fernandez I Marti A."/>
            <person name="Frias L."/>
            <person name="Galan B."/>
            <person name="Garcia J.L."/>
            <person name="Howad W."/>
            <person name="Gomez-Garrido J."/>
            <person name="Gut M."/>
            <person name="Julca I."/>
            <person name="Morata J."/>
            <person name="Puigdomenech P."/>
            <person name="Ribeca P."/>
            <person name="Rubio Cabetas M.J."/>
            <person name="Vlasova A."/>
            <person name="Wirthensohn M."/>
            <person name="Garcia-Mas J."/>
            <person name="Gabaldon T."/>
            <person name="Casacuberta J.M."/>
            <person name="Arus P."/>
        </authorList>
    </citation>
    <scope>NUCLEOTIDE SEQUENCE [LARGE SCALE GENOMIC DNA]</scope>
    <source>
        <strain evidence="18">cv. Texas</strain>
    </source>
</reference>
<dbReference type="FunFam" id="3.10.110.10:FF:000047">
    <property type="entry name" value="ubiquitin-conjugating enzyme E2 20"/>
    <property type="match status" value="1"/>
</dbReference>
<dbReference type="Pfam" id="PF00179">
    <property type="entry name" value="UQ_con"/>
    <property type="match status" value="1"/>
</dbReference>